<evidence type="ECO:0000313" key="9">
    <source>
        <dbReference type="EMBL" id="NHC14695.1"/>
    </source>
</evidence>
<evidence type="ECO:0000259" key="8">
    <source>
        <dbReference type="PROSITE" id="PS50885"/>
    </source>
</evidence>
<feature type="transmembrane region" description="Helical" evidence="6">
    <location>
        <begin position="188"/>
        <end position="209"/>
    </location>
</feature>
<comment type="caution">
    <text evidence="9">The sequence shown here is derived from an EMBL/GenBank/DDBJ whole genome shotgun (WGS) entry which is preliminary data.</text>
</comment>
<dbReference type="SMART" id="SM00283">
    <property type="entry name" value="MA"/>
    <property type="match status" value="1"/>
</dbReference>
<reference evidence="9 10" key="1">
    <citation type="submission" date="2020-03" db="EMBL/GenBank/DDBJ databases">
        <title>Two novel Motilibacter sp.</title>
        <authorList>
            <person name="Liu S."/>
        </authorList>
    </citation>
    <scope>NUCLEOTIDE SEQUENCE [LARGE SCALE GENOMIC DNA]</scope>
    <source>
        <strain evidence="9 10">E257</strain>
    </source>
</reference>
<dbReference type="InterPro" id="IPR004090">
    <property type="entry name" value="Chemotax_Me-accpt_rcpt"/>
</dbReference>
<evidence type="ECO:0000256" key="3">
    <source>
        <dbReference type="ARBA" id="ARBA00023224"/>
    </source>
</evidence>
<dbReference type="CDD" id="cd06225">
    <property type="entry name" value="HAMP"/>
    <property type="match status" value="1"/>
</dbReference>
<accession>A0ABX0GVW3</accession>
<evidence type="ECO:0000256" key="5">
    <source>
        <dbReference type="PROSITE-ProRule" id="PRU00284"/>
    </source>
</evidence>
<evidence type="ECO:0000259" key="7">
    <source>
        <dbReference type="PROSITE" id="PS50111"/>
    </source>
</evidence>
<protein>
    <submittedName>
        <fullName evidence="9">Methyl-accepting chemotaxis protein</fullName>
    </submittedName>
</protein>
<evidence type="ECO:0000256" key="6">
    <source>
        <dbReference type="SAM" id="Phobius"/>
    </source>
</evidence>
<feature type="domain" description="Methyl-accepting transducer" evidence="7">
    <location>
        <begin position="269"/>
        <end position="509"/>
    </location>
</feature>
<dbReference type="InterPro" id="IPR003660">
    <property type="entry name" value="HAMP_dom"/>
</dbReference>
<dbReference type="InterPro" id="IPR004089">
    <property type="entry name" value="MCPsignal_dom"/>
</dbReference>
<dbReference type="RefSeq" id="WP_166282471.1">
    <property type="nucleotide sequence ID" value="NZ_JAANNP010000009.1"/>
</dbReference>
<dbReference type="SMART" id="SM00304">
    <property type="entry name" value="HAMP"/>
    <property type="match status" value="1"/>
</dbReference>
<keyword evidence="10" id="KW-1185">Reference proteome</keyword>
<dbReference type="PROSITE" id="PS50885">
    <property type="entry name" value="HAMP"/>
    <property type="match status" value="1"/>
</dbReference>
<dbReference type="PRINTS" id="PR00260">
    <property type="entry name" value="CHEMTRNSDUCR"/>
</dbReference>
<keyword evidence="1 6" id="KW-0812">Transmembrane</keyword>
<proteinExistence type="inferred from homology"/>
<dbReference type="InterPro" id="IPR024478">
    <property type="entry name" value="HlyB_4HB_MCP"/>
</dbReference>
<dbReference type="Pfam" id="PF12729">
    <property type="entry name" value="4HB_MCP_1"/>
    <property type="match status" value="1"/>
</dbReference>
<gene>
    <name evidence="9" type="ORF">G9H71_12980</name>
</gene>
<dbReference type="Pfam" id="PF00672">
    <property type="entry name" value="HAMP"/>
    <property type="match status" value="1"/>
</dbReference>
<dbReference type="Gene3D" id="1.10.287.950">
    <property type="entry name" value="Methyl-accepting chemotaxis protein"/>
    <property type="match status" value="1"/>
</dbReference>
<keyword evidence="3 5" id="KW-0807">Transducer</keyword>
<name>A0ABX0GVW3_9ACTN</name>
<evidence type="ECO:0000256" key="1">
    <source>
        <dbReference type="ARBA" id="ARBA00022692"/>
    </source>
</evidence>
<feature type="domain" description="HAMP" evidence="8">
    <location>
        <begin position="210"/>
        <end position="264"/>
    </location>
</feature>
<comment type="similarity">
    <text evidence="4">Belongs to the methyl-accepting chemotaxis (MCP) protein family.</text>
</comment>
<evidence type="ECO:0000313" key="10">
    <source>
        <dbReference type="Proteomes" id="UP000800981"/>
    </source>
</evidence>
<dbReference type="EMBL" id="JAANNP010000009">
    <property type="protein sequence ID" value="NHC14695.1"/>
    <property type="molecule type" value="Genomic_DNA"/>
</dbReference>
<evidence type="ECO:0000256" key="2">
    <source>
        <dbReference type="ARBA" id="ARBA00022989"/>
    </source>
</evidence>
<dbReference type="PROSITE" id="PS50111">
    <property type="entry name" value="CHEMOTAXIS_TRANSDUC_2"/>
    <property type="match status" value="1"/>
</dbReference>
<sequence length="527" mass="53714">MRTTSIRTKLLAGFLSVVGLSIALGVYSAWSFARINNGVEKVVATQDQVLAAGQVRYLTQSLTVSALAYPITEGDDAKAQISEGAKTTVASFGPVLDGFEASLSAEQKAAMADEIASVKEAWGTLADAMLKLANVSGAATSASGSSTLDSSTAYSNIIAAVDKLNGALAESSKAQQKASHDVYSSARLVLVIALLLGAAGGVGLALVLANGIVGPLRRSVATLSAVADGDLTVEAGADAQRKDEVGELVRAVDTTVASLREVLGSTARTAGTLAQAAETLEGGTGRIAAASAEAVEQAAQVAAAADQVSASVRTVAAGTDEMGESISEISRNANEAVAVAGAAVQAATATDERVRRLSESSREIGDVVKVITSIAEQTNLLALNATIEAARAGEAGKGFAVVASEVKDLAQETARATEDIVRRVETIQTDTTAAADTIAQITEIIDRIATFQTSIASAVEEQTATTGEASRSVGQAAHGTDEIAVKIGRVAQATGSTDEEVRLSAETTGLIKGLSSELQTLVSRFRY</sequence>
<organism evidence="9 10">
    <name type="scientific">Motilibacter deserti</name>
    <dbReference type="NCBI Taxonomy" id="2714956"/>
    <lineage>
        <taxon>Bacteria</taxon>
        <taxon>Bacillati</taxon>
        <taxon>Actinomycetota</taxon>
        <taxon>Actinomycetes</taxon>
        <taxon>Motilibacterales</taxon>
        <taxon>Motilibacteraceae</taxon>
        <taxon>Motilibacter</taxon>
    </lineage>
</organism>
<keyword evidence="6" id="KW-0472">Membrane</keyword>
<dbReference type="PANTHER" id="PTHR32089">
    <property type="entry name" value="METHYL-ACCEPTING CHEMOTAXIS PROTEIN MCPB"/>
    <property type="match status" value="1"/>
</dbReference>
<dbReference type="Proteomes" id="UP000800981">
    <property type="component" value="Unassembled WGS sequence"/>
</dbReference>
<keyword evidence="2 6" id="KW-1133">Transmembrane helix</keyword>
<dbReference type="PANTHER" id="PTHR32089:SF112">
    <property type="entry name" value="LYSOZYME-LIKE PROTEIN-RELATED"/>
    <property type="match status" value="1"/>
</dbReference>
<evidence type="ECO:0000256" key="4">
    <source>
        <dbReference type="ARBA" id="ARBA00029447"/>
    </source>
</evidence>
<dbReference type="Pfam" id="PF00015">
    <property type="entry name" value="MCPsignal"/>
    <property type="match status" value="1"/>
</dbReference>
<dbReference type="SUPFAM" id="SSF58104">
    <property type="entry name" value="Methyl-accepting chemotaxis protein (MCP) signaling domain"/>
    <property type="match status" value="1"/>
</dbReference>